<dbReference type="EMBL" id="JACGWL010000016">
    <property type="protein sequence ID" value="KAK4385960.1"/>
    <property type="molecule type" value="Genomic_DNA"/>
</dbReference>
<organism evidence="3 4">
    <name type="scientific">Sesamum angolense</name>
    <dbReference type="NCBI Taxonomy" id="2727404"/>
    <lineage>
        <taxon>Eukaryota</taxon>
        <taxon>Viridiplantae</taxon>
        <taxon>Streptophyta</taxon>
        <taxon>Embryophyta</taxon>
        <taxon>Tracheophyta</taxon>
        <taxon>Spermatophyta</taxon>
        <taxon>Magnoliopsida</taxon>
        <taxon>eudicotyledons</taxon>
        <taxon>Gunneridae</taxon>
        <taxon>Pentapetalae</taxon>
        <taxon>asterids</taxon>
        <taxon>lamiids</taxon>
        <taxon>Lamiales</taxon>
        <taxon>Pedaliaceae</taxon>
        <taxon>Sesamum</taxon>
    </lineage>
</organism>
<dbReference type="InterPro" id="IPR054722">
    <property type="entry name" value="PolX-like_BBD"/>
</dbReference>
<evidence type="ECO:0000256" key="1">
    <source>
        <dbReference type="SAM" id="SignalP"/>
    </source>
</evidence>
<evidence type="ECO:0000259" key="2">
    <source>
        <dbReference type="Pfam" id="PF22936"/>
    </source>
</evidence>
<accession>A0AAE1W385</accession>
<dbReference type="PANTHER" id="PTHR47592:SF31">
    <property type="entry name" value="ZINC FINGER, CCHC-TYPE-RELATED"/>
    <property type="match status" value="1"/>
</dbReference>
<protein>
    <recommendedName>
        <fullName evidence="2">Retrovirus-related Pol polyprotein from transposon TNT 1-94-like beta-barrel domain-containing protein</fullName>
    </recommendedName>
</protein>
<evidence type="ECO:0000313" key="3">
    <source>
        <dbReference type="EMBL" id="KAK4385960.1"/>
    </source>
</evidence>
<dbReference type="Proteomes" id="UP001289374">
    <property type="component" value="Unassembled WGS sequence"/>
</dbReference>
<reference evidence="3" key="2">
    <citation type="journal article" date="2024" name="Plant">
        <title>Genomic evolution and insights into agronomic trait innovations of Sesamum species.</title>
        <authorList>
            <person name="Miao H."/>
            <person name="Wang L."/>
            <person name="Qu L."/>
            <person name="Liu H."/>
            <person name="Sun Y."/>
            <person name="Le M."/>
            <person name="Wang Q."/>
            <person name="Wei S."/>
            <person name="Zheng Y."/>
            <person name="Lin W."/>
            <person name="Duan Y."/>
            <person name="Cao H."/>
            <person name="Xiong S."/>
            <person name="Wang X."/>
            <person name="Wei L."/>
            <person name="Li C."/>
            <person name="Ma Q."/>
            <person name="Ju M."/>
            <person name="Zhao R."/>
            <person name="Li G."/>
            <person name="Mu C."/>
            <person name="Tian Q."/>
            <person name="Mei H."/>
            <person name="Zhang T."/>
            <person name="Gao T."/>
            <person name="Zhang H."/>
        </authorList>
    </citation>
    <scope>NUCLEOTIDE SEQUENCE</scope>
    <source>
        <strain evidence="3">K16</strain>
    </source>
</reference>
<dbReference type="AlphaFoldDB" id="A0AAE1W385"/>
<feature type="signal peptide" evidence="1">
    <location>
        <begin position="1"/>
        <end position="18"/>
    </location>
</feature>
<keyword evidence="4" id="KW-1185">Reference proteome</keyword>
<feature type="chain" id="PRO_5042088632" description="Retrovirus-related Pol polyprotein from transposon TNT 1-94-like beta-barrel domain-containing protein" evidence="1">
    <location>
        <begin position="19"/>
        <end position="219"/>
    </location>
</feature>
<comment type="caution">
    <text evidence="3">The sequence shown here is derived from an EMBL/GenBank/DDBJ whole genome shotgun (WGS) entry which is preliminary data.</text>
</comment>
<dbReference type="PANTHER" id="PTHR47592">
    <property type="entry name" value="PBF68 PROTEIN"/>
    <property type="match status" value="1"/>
</dbReference>
<gene>
    <name evidence="3" type="ORF">Sango_2720000</name>
</gene>
<keyword evidence="1" id="KW-0732">Signal</keyword>
<feature type="domain" description="Retrovirus-related Pol polyprotein from transposon TNT 1-94-like beta-barrel" evidence="2">
    <location>
        <begin position="93"/>
        <end position="169"/>
    </location>
</feature>
<evidence type="ECO:0000313" key="4">
    <source>
        <dbReference type="Proteomes" id="UP001289374"/>
    </source>
</evidence>
<sequence>MSLLTFLKVAYVLDLNQLAPTTKENESDDDKVSRLKKEEDELLCHGHILNTLSNGMFDLYASLNSPLRYGLLWRTNVILMNMAAAVQSNDWCEIGATIHVCNDKNHFKDYEITPEGQNAAYGKCKHETVLEKGSVEMHFTSEKKLMFTNVLHFPKICKNLDSTTLLCKKSLKAATESDKLIFTKTSMFVFQVLSFTDFLQPHYRNRWFAAGGHNGLSAM</sequence>
<name>A0AAE1W385_9LAMI</name>
<reference evidence="3" key="1">
    <citation type="submission" date="2020-06" db="EMBL/GenBank/DDBJ databases">
        <authorList>
            <person name="Li T."/>
            <person name="Hu X."/>
            <person name="Zhang T."/>
            <person name="Song X."/>
            <person name="Zhang H."/>
            <person name="Dai N."/>
            <person name="Sheng W."/>
            <person name="Hou X."/>
            <person name="Wei L."/>
        </authorList>
    </citation>
    <scope>NUCLEOTIDE SEQUENCE</scope>
    <source>
        <strain evidence="3">K16</strain>
        <tissue evidence="3">Leaf</tissue>
    </source>
</reference>
<dbReference type="Pfam" id="PF22936">
    <property type="entry name" value="Pol_BBD"/>
    <property type="match status" value="1"/>
</dbReference>
<proteinExistence type="predicted"/>